<dbReference type="Gene3D" id="3.40.50.1820">
    <property type="entry name" value="alpha/beta hydrolase"/>
    <property type="match status" value="1"/>
</dbReference>
<dbReference type="InterPro" id="IPR029058">
    <property type="entry name" value="AB_hydrolase_fold"/>
</dbReference>
<dbReference type="AlphaFoldDB" id="A0A4R6RSM6"/>
<keyword evidence="2" id="KW-1185">Reference proteome</keyword>
<evidence type="ECO:0000313" key="1">
    <source>
        <dbReference type="EMBL" id="TDP89812.1"/>
    </source>
</evidence>
<dbReference type="RefSeq" id="WP_133617662.1">
    <property type="nucleotide sequence ID" value="NZ_SNYA01000008.1"/>
</dbReference>
<protein>
    <recommendedName>
        <fullName evidence="3">Alpha/beta hydrolase</fullName>
    </recommendedName>
</protein>
<dbReference type="SUPFAM" id="SSF53474">
    <property type="entry name" value="alpha/beta-Hydrolases"/>
    <property type="match status" value="1"/>
</dbReference>
<gene>
    <name evidence="1" type="ORF">EDF62_3110</name>
</gene>
<dbReference type="Proteomes" id="UP000295601">
    <property type="component" value="Unassembled WGS sequence"/>
</dbReference>
<reference evidence="1 2" key="1">
    <citation type="submission" date="2019-03" db="EMBL/GenBank/DDBJ databases">
        <title>Genomic analyses of the natural microbiome of Caenorhabditis elegans.</title>
        <authorList>
            <person name="Samuel B."/>
        </authorList>
    </citation>
    <scope>NUCLEOTIDE SEQUENCE [LARGE SCALE GENOMIC DNA]</scope>
    <source>
        <strain evidence="1 2">JUb18</strain>
    </source>
</reference>
<evidence type="ECO:0000313" key="2">
    <source>
        <dbReference type="Proteomes" id="UP000295601"/>
    </source>
</evidence>
<dbReference type="OrthoDB" id="9770427at2"/>
<name>A0A4R6RSM6_9MICO</name>
<organism evidence="1 2">
    <name type="scientific">Leucobacter luti</name>
    <dbReference type="NCBI Taxonomy" id="340320"/>
    <lineage>
        <taxon>Bacteria</taxon>
        <taxon>Bacillati</taxon>
        <taxon>Actinomycetota</taxon>
        <taxon>Actinomycetes</taxon>
        <taxon>Micrococcales</taxon>
        <taxon>Microbacteriaceae</taxon>
        <taxon>Leucobacter</taxon>
    </lineage>
</organism>
<dbReference type="EMBL" id="SNYA01000008">
    <property type="protein sequence ID" value="TDP89812.1"/>
    <property type="molecule type" value="Genomic_DNA"/>
</dbReference>
<sequence length="229" mass="25471">MTILQRTYWWMADYLYAAKWQLSALWRRQDPQLLLRGSARPVLILPGVYEPWRFMMPIITDLTDRGHPVHILDPLRYNRVPVADGARLVGDYLAAQDLTDVAIVAHSKGGLIGKHAMSFGADTFRIQTMVAIATPFGGSRYAQYFRGSTLRAFSPADATLVHLMHTTAVNARITSVYPRFDPHVPEQSALLGAHNVCVDTGGHFRILVHPRTLAEIRLVAASGSGTRPD</sequence>
<evidence type="ECO:0008006" key="3">
    <source>
        <dbReference type="Google" id="ProtNLM"/>
    </source>
</evidence>
<comment type="caution">
    <text evidence="1">The sequence shown here is derived from an EMBL/GenBank/DDBJ whole genome shotgun (WGS) entry which is preliminary data.</text>
</comment>
<accession>A0A4R6RSM6</accession>
<proteinExistence type="predicted"/>